<sequence length="129" mass="13809">MVRQRSAVVPPEVSATLRLARKEREMSMDRAAKAAQISTSLWTQVENGTQYKRGEKVRASTTAETLQAMAAAVGLDAEPLLRQAGLEPVEVNRAATQAQSGIVDLSGLSEGDLQMVAAYVNGIRAARRG</sequence>
<proteinExistence type="predicted"/>
<feature type="domain" description="HTH cro/C1-type" evidence="1">
    <location>
        <begin position="16"/>
        <end position="80"/>
    </location>
</feature>
<evidence type="ECO:0000313" key="2">
    <source>
        <dbReference type="EMBL" id="MFC4123717.1"/>
    </source>
</evidence>
<dbReference type="SMART" id="SM00530">
    <property type="entry name" value="HTH_XRE"/>
    <property type="match status" value="1"/>
</dbReference>
<dbReference type="SUPFAM" id="SSF47413">
    <property type="entry name" value="lambda repressor-like DNA-binding domains"/>
    <property type="match status" value="1"/>
</dbReference>
<accession>A0ABV8L078</accession>
<organism evidence="2 3">
    <name type="scientific">Nocardia rhizosphaerae</name>
    <dbReference type="NCBI Taxonomy" id="1691571"/>
    <lineage>
        <taxon>Bacteria</taxon>
        <taxon>Bacillati</taxon>
        <taxon>Actinomycetota</taxon>
        <taxon>Actinomycetes</taxon>
        <taxon>Mycobacteriales</taxon>
        <taxon>Nocardiaceae</taxon>
        <taxon>Nocardia</taxon>
    </lineage>
</organism>
<gene>
    <name evidence="2" type="ORF">ACFOW8_02100</name>
</gene>
<dbReference type="InterPro" id="IPR001387">
    <property type="entry name" value="Cro/C1-type_HTH"/>
</dbReference>
<name>A0ABV8L078_9NOCA</name>
<keyword evidence="3" id="KW-1185">Reference proteome</keyword>
<evidence type="ECO:0000259" key="1">
    <source>
        <dbReference type="SMART" id="SM00530"/>
    </source>
</evidence>
<dbReference type="EMBL" id="JBHSBA010000003">
    <property type="protein sequence ID" value="MFC4123717.1"/>
    <property type="molecule type" value="Genomic_DNA"/>
</dbReference>
<dbReference type="CDD" id="cd00093">
    <property type="entry name" value="HTH_XRE"/>
    <property type="match status" value="1"/>
</dbReference>
<dbReference type="Pfam" id="PF13560">
    <property type="entry name" value="HTH_31"/>
    <property type="match status" value="1"/>
</dbReference>
<reference evidence="3" key="1">
    <citation type="journal article" date="2019" name="Int. J. Syst. Evol. Microbiol.">
        <title>The Global Catalogue of Microorganisms (GCM) 10K type strain sequencing project: providing services to taxonomists for standard genome sequencing and annotation.</title>
        <authorList>
            <consortium name="The Broad Institute Genomics Platform"/>
            <consortium name="The Broad Institute Genome Sequencing Center for Infectious Disease"/>
            <person name="Wu L."/>
            <person name="Ma J."/>
        </authorList>
    </citation>
    <scope>NUCLEOTIDE SEQUENCE [LARGE SCALE GENOMIC DNA]</scope>
    <source>
        <strain evidence="3">CGMCC 4.7204</strain>
    </source>
</reference>
<dbReference type="Proteomes" id="UP001595767">
    <property type="component" value="Unassembled WGS sequence"/>
</dbReference>
<dbReference type="Gene3D" id="1.10.260.40">
    <property type="entry name" value="lambda repressor-like DNA-binding domains"/>
    <property type="match status" value="1"/>
</dbReference>
<dbReference type="InterPro" id="IPR010982">
    <property type="entry name" value="Lambda_DNA-bd_dom_sf"/>
</dbReference>
<comment type="caution">
    <text evidence="2">The sequence shown here is derived from an EMBL/GenBank/DDBJ whole genome shotgun (WGS) entry which is preliminary data.</text>
</comment>
<dbReference type="RefSeq" id="WP_378544574.1">
    <property type="nucleotide sequence ID" value="NZ_JBHSBA010000003.1"/>
</dbReference>
<protein>
    <submittedName>
        <fullName evidence="2">Helix-turn-helix transcriptional regulator</fullName>
    </submittedName>
</protein>
<evidence type="ECO:0000313" key="3">
    <source>
        <dbReference type="Proteomes" id="UP001595767"/>
    </source>
</evidence>